<sequence length="113" mass="13254">MKTKEKKQTMRQKKLKMRKLIVSNTFRVGMISIIAVFGLLNIIQITRISTTGYQMNDLEKEIVSLKRDTKQLEVHISTYRSINRIQERVEDMELVRADSIEYITIPGNIVARR</sequence>
<comment type="caution">
    <text evidence="2">The sequence shown here is derived from an EMBL/GenBank/DDBJ whole genome shotgun (WGS) entry which is preliminary data.</text>
</comment>
<dbReference type="Proteomes" id="UP000228528">
    <property type="component" value="Unassembled WGS sequence"/>
</dbReference>
<name>A0A2M6P1J5_9BACT</name>
<feature type="transmembrane region" description="Helical" evidence="1">
    <location>
        <begin position="21"/>
        <end position="43"/>
    </location>
</feature>
<keyword evidence="1" id="KW-1133">Transmembrane helix</keyword>
<reference evidence="3" key="1">
    <citation type="submission" date="2017-09" db="EMBL/GenBank/DDBJ databases">
        <title>Depth-based differentiation of microbial function through sediment-hosted aquifers and enrichment of novel symbionts in the deep terrestrial subsurface.</title>
        <authorList>
            <person name="Probst A.J."/>
            <person name="Ladd B."/>
            <person name="Jarett J.K."/>
            <person name="Geller-Mcgrath D.E."/>
            <person name="Sieber C.M.K."/>
            <person name="Emerson J.B."/>
            <person name="Anantharaman K."/>
            <person name="Thomas B.C."/>
            <person name="Malmstrom R."/>
            <person name="Stieglmeier M."/>
            <person name="Klingl A."/>
            <person name="Woyke T."/>
            <person name="Ryan C.M."/>
            <person name="Banfield J.F."/>
        </authorList>
    </citation>
    <scope>NUCLEOTIDE SEQUENCE [LARGE SCALE GENOMIC DNA]</scope>
</reference>
<proteinExistence type="predicted"/>
<keyword evidence="1" id="KW-0472">Membrane</keyword>
<gene>
    <name evidence="2" type="ORF">COU30_01780</name>
</gene>
<evidence type="ECO:0000313" key="3">
    <source>
        <dbReference type="Proteomes" id="UP000228528"/>
    </source>
</evidence>
<keyword evidence="1" id="KW-0812">Transmembrane</keyword>
<dbReference type="EMBL" id="PFBW01000077">
    <property type="protein sequence ID" value="PIR77558.1"/>
    <property type="molecule type" value="Genomic_DNA"/>
</dbReference>
<evidence type="ECO:0000256" key="1">
    <source>
        <dbReference type="SAM" id="Phobius"/>
    </source>
</evidence>
<dbReference type="AlphaFoldDB" id="A0A2M6P1J5"/>
<accession>A0A2M6P1J5</accession>
<organism evidence="2 3">
    <name type="scientific">Candidatus Magasanikbacteria bacterium CG10_big_fil_rev_8_21_14_0_10_38_6</name>
    <dbReference type="NCBI Taxonomy" id="1974647"/>
    <lineage>
        <taxon>Bacteria</taxon>
        <taxon>Candidatus Magasanikiibacteriota</taxon>
    </lineage>
</organism>
<evidence type="ECO:0000313" key="2">
    <source>
        <dbReference type="EMBL" id="PIR77558.1"/>
    </source>
</evidence>
<protein>
    <recommendedName>
        <fullName evidence="4">Cell division protein FtsL</fullName>
    </recommendedName>
</protein>
<evidence type="ECO:0008006" key="4">
    <source>
        <dbReference type="Google" id="ProtNLM"/>
    </source>
</evidence>